<comment type="caution">
    <text evidence="1">The sequence shown here is derived from an EMBL/GenBank/DDBJ whole genome shotgun (WGS) entry which is preliminary data.</text>
</comment>
<dbReference type="AlphaFoldDB" id="A0A0F9SV90"/>
<sequence length="86" mass="10713">MGENDFNEILSNPKKLEKTFLNEWKIQNESFFRGYYINDEIEEIGEKYYSLTKKYREYPFQFNVFRTINLKDHLRFIEKLQKILKF</sequence>
<dbReference type="EMBL" id="LAZR01002201">
    <property type="protein sequence ID" value="KKN33138.1"/>
    <property type="molecule type" value="Genomic_DNA"/>
</dbReference>
<proteinExistence type="predicted"/>
<evidence type="ECO:0000313" key="1">
    <source>
        <dbReference type="EMBL" id="KKN33138.1"/>
    </source>
</evidence>
<accession>A0A0F9SV90</accession>
<reference evidence="1" key="1">
    <citation type="journal article" date="2015" name="Nature">
        <title>Complex archaea that bridge the gap between prokaryotes and eukaryotes.</title>
        <authorList>
            <person name="Spang A."/>
            <person name="Saw J.H."/>
            <person name="Jorgensen S.L."/>
            <person name="Zaremba-Niedzwiedzka K."/>
            <person name="Martijn J."/>
            <person name="Lind A.E."/>
            <person name="van Eijk R."/>
            <person name="Schleper C."/>
            <person name="Guy L."/>
            <person name="Ettema T.J."/>
        </authorList>
    </citation>
    <scope>NUCLEOTIDE SEQUENCE</scope>
</reference>
<organism evidence="1">
    <name type="scientific">marine sediment metagenome</name>
    <dbReference type="NCBI Taxonomy" id="412755"/>
    <lineage>
        <taxon>unclassified sequences</taxon>
        <taxon>metagenomes</taxon>
        <taxon>ecological metagenomes</taxon>
    </lineage>
</organism>
<protein>
    <submittedName>
        <fullName evidence="1">Uncharacterized protein</fullName>
    </submittedName>
</protein>
<name>A0A0F9SV90_9ZZZZ</name>
<gene>
    <name evidence="1" type="ORF">LCGC14_0806800</name>
</gene>